<sequence length="631" mass="71206">MPSLEVDNYGIEAVTTLTKYFEEVLEVAASIKPNPTIEPALEETDLRDVLSRLPASEVKKEDGTTPKKNQQYAAIETAARGMLSNFIATTSIDSPDFVKVWNLFDVLSILSDKEKCDAALLLWLVEELLDSQTISGCRKIFDYLESRRKRIISQRFSEKKLIILRSCNELLRRLSRAEDTAFSGRVFIFLFQSFPLGDKSSVNLRGEYHTQNVTTYDAIPSKETDSSDKMDVDTQTDAAEQKSQSKAVSFDSGSQSDKPFDPDALYPVFWSLQDSFSQPKKLFDLTHFGLFRAGLEATMTAFKSFHNDQDSKSARQVDDAKRGTKRKRESDADDDFQNAFNPKYLTSRDLFELEISDLSFRRHVLVQALIIMDFLVSLSAKAKEKLAALPQNRVNKSVAYLDQVLGEEDTKWATDMKKTITDYLRQGIDGQYFYRMVDTVLARDKNWVRWKVENCPPIEIPPVSAELFAEAKKAARLAATNKRLRPTPMGAMSLDFLNEGSEEAEMEKLKARERYELPELESFRRKIADDDFEIEMPTNDKTKAAAIEGKASKTWRALRIASRFRLAAFDQLDSDDKIDAIFEVAKRPDEEAAQGEGAREAAEEGTGEAADEAMEESDRPPPANGVEALAS</sequence>
<comment type="caution">
    <text evidence="2">The sequence shown here is derived from an EMBL/GenBank/DDBJ whole genome shotgun (WGS) entry which is preliminary data.</text>
</comment>
<evidence type="ECO:0000313" key="3">
    <source>
        <dbReference type="Proteomes" id="UP001174694"/>
    </source>
</evidence>
<dbReference type="InterPro" id="IPR021861">
    <property type="entry name" value="THO_THOC1"/>
</dbReference>
<dbReference type="AlphaFoldDB" id="A0AA38VGD7"/>
<keyword evidence="2" id="KW-0418">Kinase</keyword>
<name>A0AA38VGD7_9PEZI</name>
<dbReference type="GO" id="GO:0006406">
    <property type="term" value="P:mRNA export from nucleus"/>
    <property type="evidence" value="ECO:0007669"/>
    <property type="project" value="TreeGrafter"/>
</dbReference>
<keyword evidence="3" id="KW-1185">Reference proteome</keyword>
<dbReference type="Pfam" id="PF11957">
    <property type="entry name" value="efThoc1"/>
    <property type="match status" value="1"/>
</dbReference>
<feature type="compositionally biased region" description="Basic and acidic residues" evidence="1">
    <location>
        <begin position="220"/>
        <end position="232"/>
    </location>
</feature>
<accession>A0AA38VGD7</accession>
<dbReference type="PANTHER" id="PTHR13265:SF0">
    <property type="entry name" value="HPR1"/>
    <property type="match status" value="1"/>
</dbReference>
<organism evidence="2 3">
    <name type="scientific">Pleurostoma richardsiae</name>
    <dbReference type="NCBI Taxonomy" id="41990"/>
    <lineage>
        <taxon>Eukaryota</taxon>
        <taxon>Fungi</taxon>
        <taxon>Dikarya</taxon>
        <taxon>Ascomycota</taxon>
        <taxon>Pezizomycotina</taxon>
        <taxon>Sordariomycetes</taxon>
        <taxon>Sordariomycetidae</taxon>
        <taxon>Calosphaeriales</taxon>
        <taxon>Pleurostomataceae</taxon>
        <taxon>Pleurostoma</taxon>
    </lineage>
</organism>
<evidence type="ECO:0000256" key="1">
    <source>
        <dbReference type="SAM" id="MobiDB-lite"/>
    </source>
</evidence>
<protein>
    <submittedName>
        <fullName evidence="2">Guanylate kinase</fullName>
    </submittedName>
</protein>
<keyword evidence="2" id="KW-0808">Transferase</keyword>
<feature type="compositionally biased region" description="Basic and acidic residues" evidence="1">
    <location>
        <begin position="312"/>
        <end position="322"/>
    </location>
</feature>
<dbReference type="EMBL" id="JANBVO010000071">
    <property type="protein sequence ID" value="KAJ9131167.1"/>
    <property type="molecule type" value="Genomic_DNA"/>
</dbReference>
<gene>
    <name evidence="2" type="ORF">NKR23_g11822</name>
</gene>
<feature type="compositionally biased region" description="Acidic residues" evidence="1">
    <location>
        <begin position="603"/>
        <end position="615"/>
    </location>
</feature>
<dbReference type="PANTHER" id="PTHR13265">
    <property type="entry name" value="THO COMPLEX SUBUNIT 1"/>
    <property type="match status" value="1"/>
</dbReference>
<dbReference type="Proteomes" id="UP001174694">
    <property type="component" value="Unassembled WGS sequence"/>
</dbReference>
<feature type="compositionally biased region" description="Polar residues" evidence="1">
    <location>
        <begin position="233"/>
        <end position="257"/>
    </location>
</feature>
<feature type="region of interest" description="Disordered" evidence="1">
    <location>
        <begin position="217"/>
        <end position="259"/>
    </location>
</feature>
<feature type="region of interest" description="Disordered" evidence="1">
    <location>
        <begin position="587"/>
        <end position="631"/>
    </location>
</feature>
<dbReference type="GO" id="GO:0000445">
    <property type="term" value="C:THO complex part of transcription export complex"/>
    <property type="evidence" value="ECO:0007669"/>
    <property type="project" value="TreeGrafter"/>
</dbReference>
<reference evidence="2" key="1">
    <citation type="submission" date="2022-07" db="EMBL/GenBank/DDBJ databases">
        <title>Fungi with potential for degradation of polypropylene.</title>
        <authorList>
            <person name="Gostincar C."/>
        </authorList>
    </citation>
    <scope>NUCLEOTIDE SEQUENCE</scope>
    <source>
        <strain evidence="2">EXF-13308</strain>
    </source>
</reference>
<proteinExistence type="predicted"/>
<evidence type="ECO:0000313" key="2">
    <source>
        <dbReference type="EMBL" id="KAJ9131167.1"/>
    </source>
</evidence>
<feature type="region of interest" description="Disordered" evidence="1">
    <location>
        <begin position="312"/>
        <end position="335"/>
    </location>
</feature>
<dbReference type="GO" id="GO:0016301">
    <property type="term" value="F:kinase activity"/>
    <property type="evidence" value="ECO:0007669"/>
    <property type="project" value="UniProtKB-KW"/>
</dbReference>